<sequence>MKVVIIEDEAFASKRLKKVLEELVPDIEVQAQLASVESSLNWLGNNPVPDLIFLDIQLNDGYGFDILDKLKKHPPVIFTTAYNEYAIKGFKYNSIDYILKPIDKKDLAIAMNKYRDNSKNKSFDIIPKLEEFKTLLSKDYKRRFMVKVGNHFNSVKVENIAYFFSDAGIIFLKDHKGNKFPLEYSLDQLEEILNPLDFFRINRKYLVQLNAVGEIHQYFNSRLLLKLNPDEDDKIIVSRERCSDFKKWLDL</sequence>
<dbReference type="GO" id="GO:0000156">
    <property type="term" value="F:phosphorelay response regulator activity"/>
    <property type="evidence" value="ECO:0007669"/>
    <property type="project" value="InterPro"/>
</dbReference>
<dbReference type="EMBL" id="QBKT01000003">
    <property type="protein sequence ID" value="PTX62230.1"/>
    <property type="molecule type" value="Genomic_DNA"/>
</dbReference>
<dbReference type="Pfam" id="PF04397">
    <property type="entry name" value="LytTR"/>
    <property type="match status" value="1"/>
</dbReference>
<name>A0A2T6C1N2_9FLAO</name>
<feature type="domain" description="HTH LytTR-type" evidence="3">
    <location>
        <begin position="144"/>
        <end position="251"/>
    </location>
</feature>
<dbReference type="InterPro" id="IPR046947">
    <property type="entry name" value="LytR-like"/>
</dbReference>
<keyword evidence="5" id="KW-1185">Reference proteome</keyword>
<dbReference type="SMART" id="SM00448">
    <property type="entry name" value="REC"/>
    <property type="match status" value="1"/>
</dbReference>
<dbReference type="PANTHER" id="PTHR37299:SF1">
    <property type="entry name" value="STAGE 0 SPORULATION PROTEIN A HOMOLOG"/>
    <property type="match status" value="1"/>
</dbReference>
<dbReference type="PROSITE" id="PS50110">
    <property type="entry name" value="RESPONSE_REGULATORY"/>
    <property type="match status" value="1"/>
</dbReference>
<dbReference type="GO" id="GO:0003677">
    <property type="term" value="F:DNA binding"/>
    <property type="evidence" value="ECO:0007669"/>
    <property type="project" value="InterPro"/>
</dbReference>
<organism evidence="4 5">
    <name type="scientific">Kordia periserrulae</name>
    <dbReference type="NCBI Taxonomy" id="701523"/>
    <lineage>
        <taxon>Bacteria</taxon>
        <taxon>Pseudomonadati</taxon>
        <taxon>Bacteroidota</taxon>
        <taxon>Flavobacteriia</taxon>
        <taxon>Flavobacteriales</taxon>
        <taxon>Flavobacteriaceae</taxon>
        <taxon>Kordia</taxon>
    </lineage>
</organism>
<gene>
    <name evidence="4" type="ORF">C8N46_103330</name>
</gene>
<dbReference type="FunFam" id="3.40.50.2300:FF:000361">
    <property type="entry name" value="Two-component system response regulator"/>
    <property type="match status" value="1"/>
</dbReference>
<dbReference type="Gene3D" id="3.40.50.2300">
    <property type="match status" value="1"/>
</dbReference>
<dbReference type="Gene3D" id="2.40.50.1020">
    <property type="entry name" value="LytTr DNA-binding domain"/>
    <property type="match status" value="1"/>
</dbReference>
<evidence type="ECO:0000256" key="1">
    <source>
        <dbReference type="PROSITE-ProRule" id="PRU00169"/>
    </source>
</evidence>
<dbReference type="PROSITE" id="PS50930">
    <property type="entry name" value="HTH_LYTTR"/>
    <property type="match status" value="1"/>
</dbReference>
<evidence type="ECO:0000259" key="2">
    <source>
        <dbReference type="PROSITE" id="PS50110"/>
    </source>
</evidence>
<proteinExistence type="predicted"/>
<protein>
    <submittedName>
        <fullName evidence="4">LytTR family two component transcriptional regulator</fullName>
    </submittedName>
</protein>
<dbReference type="InterPro" id="IPR007492">
    <property type="entry name" value="LytTR_DNA-bd_dom"/>
</dbReference>
<keyword evidence="1" id="KW-0597">Phosphoprotein</keyword>
<evidence type="ECO:0000313" key="5">
    <source>
        <dbReference type="Proteomes" id="UP000244090"/>
    </source>
</evidence>
<dbReference type="InterPro" id="IPR001789">
    <property type="entry name" value="Sig_transdc_resp-reg_receiver"/>
</dbReference>
<dbReference type="RefSeq" id="WP_108114436.1">
    <property type="nucleotide sequence ID" value="NZ_QBKT01000003.1"/>
</dbReference>
<dbReference type="SUPFAM" id="SSF52172">
    <property type="entry name" value="CheY-like"/>
    <property type="match status" value="1"/>
</dbReference>
<dbReference type="InterPro" id="IPR011006">
    <property type="entry name" value="CheY-like_superfamily"/>
</dbReference>
<feature type="modified residue" description="4-aspartylphosphate" evidence="1">
    <location>
        <position position="55"/>
    </location>
</feature>
<evidence type="ECO:0000259" key="3">
    <source>
        <dbReference type="PROSITE" id="PS50930"/>
    </source>
</evidence>
<dbReference type="Proteomes" id="UP000244090">
    <property type="component" value="Unassembled WGS sequence"/>
</dbReference>
<dbReference type="PANTHER" id="PTHR37299">
    <property type="entry name" value="TRANSCRIPTIONAL REGULATOR-RELATED"/>
    <property type="match status" value="1"/>
</dbReference>
<dbReference type="OrthoDB" id="2168082at2"/>
<reference evidence="4 5" key="1">
    <citation type="submission" date="2018-04" db="EMBL/GenBank/DDBJ databases">
        <title>Genomic Encyclopedia of Archaeal and Bacterial Type Strains, Phase II (KMG-II): from individual species to whole genera.</title>
        <authorList>
            <person name="Goeker M."/>
        </authorList>
    </citation>
    <scope>NUCLEOTIDE SEQUENCE [LARGE SCALE GENOMIC DNA]</scope>
    <source>
        <strain evidence="4 5">DSM 25731</strain>
    </source>
</reference>
<feature type="domain" description="Response regulatory" evidence="2">
    <location>
        <begin position="2"/>
        <end position="115"/>
    </location>
</feature>
<evidence type="ECO:0000313" key="4">
    <source>
        <dbReference type="EMBL" id="PTX62230.1"/>
    </source>
</evidence>
<comment type="caution">
    <text evidence="4">The sequence shown here is derived from an EMBL/GenBank/DDBJ whole genome shotgun (WGS) entry which is preliminary data.</text>
</comment>
<accession>A0A2T6C1N2</accession>
<dbReference type="SMART" id="SM00850">
    <property type="entry name" value="LytTR"/>
    <property type="match status" value="1"/>
</dbReference>
<dbReference type="Pfam" id="PF00072">
    <property type="entry name" value="Response_reg"/>
    <property type="match status" value="1"/>
</dbReference>
<dbReference type="AlphaFoldDB" id="A0A2T6C1N2"/>